<proteinExistence type="predicted"/>
<reference evidence="2" key="1">
    <citation type="submission" date="2020-12" db="EMBL/GenBank/DDBJ databases">
        <title>Oil enriched cultivation method for isolating marine PHA-producing bacteria.</title>
        <authorList>
            <person name="Zheng W."/>
            <person name="Yu S."/>
            <person name="Huang Y."/>
        </authorList>
    </citation>
    <scope>NUCLEOTIDE SEQUENCE</scope>
    <source>
        <strain evidence="2">SY-2-12</strain>
    </source>
</reference>
<dbReference type="AlphaFoldDB" id="A0A939EM73"/>
<name>A0A939EM73_9HYPH</name>
<organism evidence="2 3">
    <name type="scientific">Roseibium aggregatum</name>
    <dbReference type="NCBI Taxonomy" id="187304"/>
    <lineage>
        <taxon>Bacteria</taxon>
        <taxon>Pseudomonadati</taxon>
        <taxon>Pseudomonadota</taxon>
        <taxon>Alphaproteobacteria</taxon>
        <taxon>Hyphomicrobiales</taxon>
        <taxon>Stappiaceae</taxon>
        <taxon>Roseibium</taxon>
    </lineage>
</organism>
<dbReference type="RefSeq" id="WP_207144423.1">
    <property type="nucleotide sequence ID" value="NZ_JAEKJZ010000010.1"/>
</dbReference>
<dbReference type="Proteomes" id="UP000664096">
    <property type="component" value="Unassembled WGS sequence"/>
</dbReference>
<dbReference type="GO" id="GO:0046872">
    <property type="term" value="F:metal ion binding"/>
    <property type="evidence" value="ECO:0007669"/>
    <property type="project" value="InterPro"/>
</dbReference>
<sequence length="101" mass="10591">MRKTLITLGVALLSAGAASAEERQAQIEVSGLWCPSCSYIVGEALQKAASVEIVSFDEHEDGASGVYTITFDDTQTALEEIVAQPSAYGYTAVLLDDASSS</sequence>
<feature type="chain" id="PRO_5037599162" evidence="1">
    <location>
        <begin position="21"/>
        <end position="101"/>
    </location>
</feature>
<dbReference type="InterPro" id="IPR036163">
    <property type="entry name" value="HMA_dom_sf"/>
</dbReference>
<keyword evidence="1" id="KW-0732">Signal</keyword>
<protein>
    <submittedName>
        <fullName evidence="2">Periplasmic mercury ion-binding protein</fullName>
    </submittedName>
</protein>
<comment type="caution">
    <text evidence="2">The sequence shown here is derived from an EMBL/GenBank/DDBJ whole genome shotgun (WGS) entry which is preliminary data.</text>
</comment>
<evidence type="ECO:0000313" key="2">
    <source>
        <dbReference type="EMBL" id="MBN9674110.1"/>
    </source>
</evidence>
<accession>A0A939EM73</accession>
<feature type="signal peptide" evidence="1">
    <location>
        <begin position="1"/>
        <end position="20"/>
    </location>
</feature>
<dbReference type="EMBL" id="JAEKJZ010000010">
    <property type="protein sequence ID" value="MBN9674110.1"/>
    <property type="molecule type" value="Genomic_DNA"/>
</dbReference>
<dbReference type="Gene3D" id="3.30.70.100">
    <property type="match status" value="1"/>
</dbReference>
<gene>
    <name evidence="2" type="ORF">JF539_27375</name>
</gene>
<dbReference type="SUPFAM" id="SSF55008">
    <property type="entry name" value="HMA, heavy metal-associated domain"/>
    <property type="match status" value="1"/>
</dbReference>
<evidence type="ECO:0000256" key="1">
    <source>
        <dbReference type="SAM" id="SignalP"/>
    </source>
</evidence>
<evidence type="ECO:0000313" key="3">
    <source>
        <dbReference type="Proteomes" id="UP000664096"/>
    </source>
</evidence>